<evidence type="ECO:0000313" key="2">
    <source>
        <dbReference type="EMBL" id="QHT93915.1"/>
    </source>
</evidence>
<reference evidence="2" key="1">
    <citation type="journal article" date="2020" name="Nature">
        <title>Giant virus diversity and host interactions through global metagenomics.</title>
        <authorList>
            <person name="Schulz F."/>
            <person name="Roux S."/>
            <person name="Paez-Espino D."/>
            <person name="Jungbluth S."/>
            <person name="Walsh D.A."/>
            <person name="Denef V.J."/>
            <person name="McMahon K.D."/>
            <person name="Konstantinidis K.T."/>
            <person name="Eloe-Fadrosh E.A."/>
            <person name="Kyrpides N.C."/>
            <person name="Woyke T."/>
        </authorList>
    </citation>
    <scope>NUCLEOTIDE SEQUENCE</scope>
    <source>
        <strain evidence="2">GVMAG-M-3300024258-14</strain>
    </source>
</reference>
<evidence type="ECO:0000256" key="1">
    <source>
        <dbReference type="SAM" id="MobiDB-lite"/>
    </source>
</evidence>
<proteinExistence type="predicted"/>
<dbReference type="EMBL" id="MN740211">
    <property type="protein sequence ID" value="QHT93915.1"/>
    <property type="molecule type" value="Genomic_DNA"/>
</dbReference>
<feature type="compositionally biased region" description="Basic residues" evidence="1">
    <location>
        <begin position="97"/>
        <end position="109"/>
    </location>
</feature>
<feature type="compositionally biased region" description="Basic residues" evidence="1">
    <location>
        <begin position="132"/>
        <end position="148"/>
    </location>
</feature>
<organism evidence="2">
    <name type="scientific">viral metagenome</name>
    <dbReference type="NCBI Taxonomy" id="1070528"/>
    <lineage>
        <taxon>unclassified sequences</taxon>
        <taxon>metagenomes</taxon>
        <taxon>organismal metagenomes</taxon>
    </lineage>
</organism>
<protein>
    <submittedName>
        <fullName evidence="2">Uncharacterized protein</fullName>
    </submittedName>
</protein>
<name>A0A6C0IN36_9ZZZZ</name>
<sequence>MIYNNPNRKENKIQKLITYSSSIDNDSIKQKSVKMISNGKKTKVNLYSRDDDYIRKKSMQFDNNKTNLANLLKVDPVFEDLDSRLYKDFLVNVKSNRTNKRTKRRKKHTSGNTNGNTNGKISGKKITTQKYYKSKSKSKSKKNTRRKK</sequence>
<feature type="compositionally biased region" description="Low complexity" evidence="1">
    <location>
        <begin position="110"/>
        <end position="131"/>
    </location>
</feature>
<feature type="region of interest" description="Disordered" evidence="1">
    <location>
        <begin position="95"/>
        <end position="148"/>
    </location>
</feature>
<dbReference type="AlphaFoldDB" id="A0A6C0IN36"/>
<accession>A0A6C0IN36</accession>